<feature type="domain" description="Transcription factor CBF/NF-Y/archaeal histone" evidence="4">
    <location>
        <begin position="30"/>
        <end position="76"/>
    </location>
</feature>
<dbReference type="InterPro" id="IPR009072">
    <property type="entry name" value="Histone-fold"/>
</dbReference>
<dbReference type="GO" id="GO:0046982">
    <property type="term" value="F:protein heterodimerization activity"/>
    <property type="evidence" value="ECO:0007669"/>
    <property type="project" value="InterPro"/>
</dbReference>
<dbReference type="SUPFAM" id="SSF47113">
    <property type="entry name" value="Histone-fold"/>
    <property type="match status" value="1"/>
</dbReference>
<evidence type="ECO:0000313" key="6">
    <source>
        <dbReference type="Proteomes" id="UP001107558"/>
    </source>
</evidence>
<name>A0A9J6CN59_POLVA</name>
<keyword evidence="6" id="KW-1185">Reference proteome</keyword>
<protein>
    <recommendedName>
        <fullName evidence="4">Transcription factor CBF/NF-Y/archaeal histone domain-containing protein</fullName>
    </recommendedName>
</protein>
<evidence type="ECO:0000256" key="1">
    <source>
        <dbReference type="ARBA" id="ARBA00004123"/>
    </source>
</evidence>
<dbReference type="PANTHER" id="PTHR10252:SF54">
    <property type="entry name" value="CHROMATIN ACCESSIBILITY COMPLEX PROTEIN 1"/>
    <property type="match status" value="1"/>
</dbReference>
<feature type="compositionally biased region" description="Basic and acidic residues" evidence="3">
    <location>
        <begin position="1"/>
        <end position="16"/>
    </location>
</feature>
<evidence type="ECO:0000259" key="4">
    <source>
        <dbReference type="Pfam" id="PF00808"/>
    </source>
</evidence>
<dbReference type="GO" id="GO:0006261">
    <property type="term" value="P:DNA-templated DNA replication"/>
    <property type="evidence" value="ECO:0007669"/>
    <property type="project" value="TreeGrafter"/>
</dbReference>
<dbReference type="AlphaFoldDB" id="A0A9J6CN59"/>
<dbReference type="Proteomes" id="UP001107558">
    <property type="component" value="Chromosome 1"/>
</dbReference>
<proteinExistence type="predicted"/>
<dbReference type="InterPro" id="IPR003958">
    <property type="entry name" value="CBFA_NFYB_domain"/>
</dbReference>
<dbReference type="GO" id="GO:0008623">
    <property type="term" value="C:CHRAC"/>
    <property type="evidence" value="ECO:0007669"/>
    <property type="project" value="TreeGrafter"/>
</dbReference>
<feature type="region of interest" description="Disordered" evidence="3">
    <location>
        <begin position="126"/>
        <end position="168"/>
    </location>
</feature>
<feature type="region of interest" description="Disordered" evidence="3">
    <location>
        <begin position="1"/>
        <end position="22"/>
    </location>
</feature>
<comment type="subcellular location">
    <subcellularLocation>
        <location evidence="1">Nucleus</location>
    </subcellularLocation>
</comment>
<dbReference type="PANTHER" id="PTHR10252">
    <property type="entry name" value="HISTONE-LIKE TRANSCRIPTION FACTOR CCAAT-RELATED"/>
    <property type="match status" value="1"/>
</dbReference>
<feature type="compositionally biased region" description="Acidic residues" evidence="3">
    <location>
        <begin position="134"/>
        <end position="168"/>
    </location>
</feature>
<evidence type="ECO:0000313" key="5">
    <source>
        <dbReference type="EMBL" id="KAG5683665.1"/>
    </source>
</evidence>
<dbReference type="Pfam" id="PF00808">
    <property type="entry name" value="CBFD_NFYB_HMF"/>
    <property type="match status" value="1"/>
</dbReference>
<evidence type="ECO:0000256" key="3">
    <source>
        <dbReference type="SAM" id="MobiDB-lite"/>
    </source>
</evidence>
<comment type="caution">
    <text evidence="5">The sequence shown here is derived from an EMBL/GenBank/DDBJ whole genome shotgun (WGS) entry which is preliminary data.</text>
</comment>
<keyword evidence="2" id="KW-0539">Nucleus</keyword>
<dbReference type="Gene3D" id="1.10.20.10">
    <property type="entry name" value="Histone, subunit A"/>
    <property type="match status" value="1"/>
</dbReference>
<accession>A0A9J6CN59</accession>
<reference evidence="5" key="1">
    <citation type="submission" date="2021-03" db="EMBL/GenBank/DDBJ databases">
        <title>Chromosome level genome of the anhydrobiotic midge Polypedilum vanderplanki.</title>
        <authorList>
            <person name="Yoshida Y."/>
            <person name="Kikawada T."/>
            <person name="Gusev O."/>
        </authorList>
    </citation>
    <scope>NUCLEOTIDE SEQUENCE</scope>
    <source>
        <strain evidence="5">NIAS01</strain>
        <tissue evidence="5">Whole body or cell culture</tissue>
    </source>
</reference>
<dbReference type="EMBL" id="JADBJN010000001">
    <property type="protein sequence ID" value="KAG5683665.1"/>
    <property type="molecule type" value="Genomic_DNA"/>
</dbReference>
<gene>
    <name evidence="5" type="ORF">PVAND_012932</name>
</gene>
<dbReference type="InterPro" id="IPR050568">
    <property type="entry name" value="Transcr_DNA_Rep_Reg"/>
</dbReference>
<sequence length="168" mass="19173">MSQDKPKTAENGDNKRQSTSGKTRLADNVLPLARIRKIMKMDQNISGVNIGVEATYLICTATELFIQWLSKEVYETDKKALSYASLSKYIQKEERLDFLRQIAPEKITIREYKKILADEVEKIFDSGSDVSSSSDEESGSNEEEESVQEVEESSEEEQFEDDEKEKKS</sequence>
<evidence type="ECO:0000256" key="2">
    <source>
        <dbReference type="ARBA" id="ARBA00023242"/>
    </source>
</evidence>
<organism evidence="5 6">
    <name type="scientific">Polypedilum vanderplanki</name>
    <name type="common">Sleeping chironomid midge</name>
    <dbReference type="NCBI Taxonomy" id="319348"/>
    <lineage>
        <taxon>Eukaryota</taxon>
        <taxon>Metazoa</taxon>
        <taxon>Ecdysozoa</taxon>
        <taxon>Arthropoda</taxon>
        <taxon>Hexapoda</taxon>
        <taxon>Insecta</taxon>
        <taxon>Pterygota</taxon>
        <taxon>Neoptera</taxon>
        <taxon>Endopterygota</taxon>
        <taxon>Diptera</taxon>
        <taxon>Nematocera</taxon>
        <taxon>Chironomoidea</taxon>
        <taxon>Chironomidae</taxon>
        <taxon>Chironominae</taxon>
        <taxon>Polypedilum</taxon>
        <taxon>Polypedilum</taxon>
    </lineage>
</organism>
<dbReference type="OrthoDB" id="1291358at2759"/>